<evidence type="ECO:0000256" key="1">
    <source>
        <dbReference type="SAM" id="SignalP"/>
    </source>
</evidence>
<accession>A0A8B8F0G5</accession>
<proteinExistence type="predicted"/>
<reference evidence="3" key="1">
    <citation type="submission" date="2025-08" db="UniProtKB">
        <authorList>
            <consortium name="RefSeq"/>
        </authorList>
    </citation>
    <scope>IDENTIFICATION</scope>
    <source>
        <tissue evidence="3">Whole sample</tissue>
    </source>
</reference>
<protein>
    <submittedName>
        <fullName evidence="3">Uncharacterized protein LOC111137855 isoform X1</fullName>
    </submittedName>
</protein>
<dbReference type="KEGG" id="cvn:111137855"/>
<dbReference type="GeneID" id="111137855"/>
<evidence type="ECO:0000313" key="3">
    <source>
        <dbReference type="RefSeq" id="XP_022345258.1"/>
    </source>
</evidence>
<gene>
    <name evidence="3" type="primary">LOC111137855</name>
</gene>
<feature type="signal peptide" evidence="1">
    <location>
        <begin position="1"/>
        <end position="19"/>
    </location>
</feature>
<dbReference type="AlphaFoldDB" id="A0A8B8F0G5"/>
<organism evidence="2 3">
    <name type="scientific">Crassostrea virginica</name>
    <name type="common">Eastern oyster</name>
    <dbReference type="NCBI Taxonomy" id="6565"/>
    <lineage>
        <taxon>Eukaryota</taxon>
        <taxon>Metazoa</taxon>
        <taxon>Spiralia</taxon>
        <taxon>Lophotrochozoa</taxon>
        <taxon>Mollusca</taxon>
        <taxon>Bivalvia</taxon>
        <taxon>Autobranchia</taxon>
        <taxon>Pteriomorphia</taxon>
        <taxon>Ostreida</taxon>
        <taxon>Ostreoidea</taxon>
        <taxon>Ostreidae</taxon>
        <taxon>Crassostrea</taxon>
    </lineage>
</organism>
<keyword evidence="1" id="KW-0732">Signal</keyword>
<dbReference type="Proteomes" id="UP000694844">
    <property type="component" value="Chromosome 5"/>
</dbReference>
<feature type="chain" id="PRO_5034981880" evidence="1">
    <location>
        <begin position="20"/>
        <end position="268"/>
    </location>
</feature>
<keyword evidence="2" id="KW-1185">Reference proteome</keyword>
<evidence type="ECO:0000313" key="2">
    <source>
        <dbReference type="Proteomes" id="UP000694844"/>
    </source>
</evidence>
<name>A0A8B8F0G5_CRAVI</name>
<dbReference type="RefSeq" id="XP_022345258.1">
    <property type="nucleotide sequence ID" value="XM_022489550.1"/>
</dbReference>
<sequence length="268" mass="27169">MRVSVGLLVLFLNITCSFGVYITDTNSISGQLPPYLETYTSDLWPGHSLESSINGFSLGGAGSVAQYPGFNSQLSSIYDGAIPNSPRFLGQGASLSFNDASHFNGGSVSSSFGGPQSSGFFTPDVSGNSPVGFSGQVPPFPSYMTSLGLSAGDNTFSNSLPETFTSSGILGSSLGADLGANTFQDRFQGFTAGSQIPNPFSGPGANSGFRSGNLRSAIDDITSALVRGFGSSGASSGPGHGGGMNIGLDLMAAPNAPPDSVLRGLSMP</sequence>